<dbReference type="InterPro" id="IPR000644">
    <property type="entry name" value="CBS_dom"/>
</dbReference>
<dbReference type="PROSITE" id="PS51371">
    <property type="entry name" value="CBS"/>
    <property type="match status" value="1"/>
</dbReference>
<feature type="domain" description="CNNM transmembrane" evidence="11">
    <location>
        <begin position="1"/>
        <end position="202"/>
    </location>
</feature>
<evidence type="ECO:0000256" key="8">
    <source>
        <dbReference type="PROSITE-ProRule" id="PRU01193"/>
    </source>
</evidence>
<dbReference type="PATRIC" id="fig|1097667.3.peg.973"/>
<evidence type="ECO:0000256" key="2">
    <source>
        <dbReference type="ARBA" id="ARBA00022475"/>
    </source>
</evidence>
<feature type="domain" description="CBS" evidence="10">
    <location>
        <begin position="285"/>
        <end position="342"/>
    </location>
</feature>
<dbReference type="Gene3D" id="3.10.580.10">
    <property type="entry name" value="CBS-domain"/>
    <property type="match status" value="1"/>
</dbReference>
<keyword evidence="2" id="KW-1003">Cell membrane</keyword>
<feature type="transmembrane region" description="Helical" evidence="9">
    <location>
        <begin position="99"/>
        <end position="119"/>
    </location>
</feature>
<dbReference type="InterPro" id="IPR002550">
    <property type="entry name" value="CNNM"/>
</dbReference>
<sequence>MSDGIALLVAIALLAANGFFVGAEFALVSARRTVIEPRVEAGSRRARITLGAMEDVSLMMAGAQLGITICSLGLGAIGEPAVAHLLEGPFADVGVSESLLHPVAFAIALTVVVFLHVVIGEMVPKNIALAGPERSAMVLAPILVVVVRVLRPVIALLNWIANLVLRAMGVQPKDEVTSAFTRDEVAGLVEESHREGLLEHGEGRLLLDALQFEDRTARAVLLPAAGLETIPAGATLEQIEALAGRTGFSRFPVRGADGGWSGYLHVKDLLRDEMVPRAAPLPARFVRPLPVVRDSDRLRSILRTMQQSTAHLAQVRDADGQVVGMVAFEDVLEELVGEIRDESQRLIGP</sequence>
<gene>
    <name evidence="12" type="ORF">PAI11_09760</name>
</gene>
<dbReference type="Pfam" id="PF00571">
    <property type="entry name" value="CBS"/>
    <property type="match status" value="1"/>
</dbReference>
<keyword evidence="3 8" id="KW-0812">Transmembrane</keyword>
<comment type="caution">
    <text evidence="12">The sequence shown here is derived from an EMBL/GenBank/DDBJ whole genome shotgun (WGS) entry which is preliminary data.</text>
</comment>
<reference evidence="12 13" key="1">
    <citation type="journal article" date="2013" name="Biodegradation">
        <title>Quantitative proteomic analysis of ibuprofen-degrading Patulibacter sp. strain I11.</title>
        <authorList>
            <person name="Almeida B."/>
            <person name="Kjeldal H."/>
            <person name="Lolas I."/>
            <person name="Knudsen A.D."/>
            <person name="Carvalho G."/>
            <person name="Nielsen K.L."/>
            <person name="Barreto Crespo M.T."/>
            <person name="Stensballe A."/>
            <person name="Nielsen J.L."/>
        </authorList>
    </citation>
    <scope>NUCLEOTIDE SEQUENCE [LARGE SCALE GENOMIC DNA]</scope>
    <source>
        <strain evidence="12 13">I11</strain>
    </source>
</reference>
<dbReference type="PROSITE" id="PS51846">
    <property type="entry name" value="CNNM"/>
    <property type="match status" value="1"/>
</dbReference>
<proteinExistence type="predicted"/>
<dbReference type="PANTHER" id="PTHR43099:SF5">
    <property type="entry name" value="HLYC_CORC FAMILY TRANSPORTER"/>
    <property type="match status" value="1"/>
</dbReference>
<dbReference type="InterPro" id="IPR044751">
    <property type="entry name" value="Ion_transp-like_CBS"/>
</dbReference>
<evidence type="ECO:0000256" key="5">
    <source>
        <dbReference type="ARBA" id="ARBA00022989"/>
    </source>
</evidence>
<dbReference type="Pfam" id="PF01595">
    <property type="entry name" value="CNNM"/>
    <property type="match status" value="1"/>
</dbReference>
<dbReference type="EMBL" id="AGUD01000045">
    <property type="protein sequence ID" value="EHN12117.1"/>
    <property type="molecule type" value="Genomic_DNA"/>
</dbReference>
<keyword evidence="6 8" id="KW-0472">Membrane</keyword>
<accession>H0E2G3</accession>
<keyword evidence="13" id="KW-1185">Reference proteome</keyword>
<evidence type="ECO:0008006" key="14">
    <source>
        <dbReference type="Google" id="ProtNLM"/>
    </source>
</evidence>
<dbReference type="Proteomes" id="UP000005143">
    <property type="component" value="Unassembled WGS sequence"/>
</dbReference>
<evidence type="ECO:0000259" key="10">
    <source>
        <dbReference type="PROSITE" id="PS51371"/>
    </source>
</evidence>
<evidence type="ECO:0000256" key="9">
    <source>
        <dbReference type="SAM" id="Phobius"/>
    </source>
</evidence>
<dbReference type="PANTHER" id="PTHR43099">
    <property type="entry name" value="UPF0053 PROTEIN YRKA"/>
    <property type="match status" value="1"/>
</dbReference>
<evidence type="ECO:0000256" key="6">
    <source>
        <dbReference type="ARBA" id="ARBA00023136"/>
    </source>
</evidence>
<feature type="transmembrane region" description="Helical" evidence="9">
    <location>
        <begin position="139"/>
        <end position="165"/>
    </location>
</feature>
<evidence type="ECO:0000259" key="11">
    <source>
        <dbReference type="PROSITE" id="PS51846"/>
    </source>
</evidence>
<dbReference type="GO" id="GO:0005886">
    <property type="term" value="C:plasma membrane"/>
    <property type="evidence" value="ECO:0007669"/>
    <property type="project" value="UniProtKB-SubCell"/>
</dbReference>
<keyword evidence="4" id="KW-0677">Repeat</keyword>
<dbReference type="OrthoDB" id="110231at2"/>
<evidence type="ECO:0000256" key="3">
    <source>
        <dbReference type="ARBA" id="ARBA00022692"/>
    </source>
</evidence>
<feature type="transmembrane region" description="Helical" evidence="9">
    <location>
        <begin position="56"/>
        <end position="78"/>
    </location>
</feature>
<organism evidence="12 13">
    <name type="scientific">Patulibacter medicamentivorans</name>
    <dbReference type="NCBI Taxonomy" id="1097667"/>
    <lineage>
        <taxon>Bacteria</taxon>
        <taxon>Bacillati</taxon>
        <taxon>Actinomycetota</taxon>
        <taxon>Thermoleophilia</taxon>
        <taxon>Solirubrobacterales</taxon>
        <taxon>Patulibacteraceae</taxon>
        <taxon>Patulibacter</taxon>
    </lineage>
</organism>
<dbReference type="CDD" id="cd04590">
    <property type="entry name" value="CBS_pair_CorC_HlyC_assoc"/>
    <property type="match status" value="1"/>
</dbReference>
<dbReference type="InterPro" id="IPR051676">
    <property type="entry name" value="UPF0053_domain"/>
</dbReference>
<evidence type="ECO:0000313" key="12">
    <source>
        <dbReference type="EMBL" id="EHN12117.1"/>
    </source>
</evidence>
<evidence type="ECO:0000256" key="1">
    <source>
        <dbReference type="ARBA" id="ARBA00004651"/>
    </source>
</evidence>
<comment type="subcellular location">
    <subcellularLocation>
        <location evidence="1">Cell membrane</location>
        <topology evidence="1">Multi-pass membrane protein</topology>
    </subcellularLocation>
</comment>
<evidence type="ECO:0000313" key="13">
    <source>
        <dbReference type="Proteomes" id="UP000005143"/>
    </source>
</evidence>
<dbReference type="SUPFAM" id="SSF54631">
    <property type="entry name" value="CBS-domain pair"/>
    <property type="match status" value="1"/>
</dbReference>
<name>H0E2G3_9ACTN</name>
<dbReference type="InterPro" id="IPR046342">
    <property type="entry name" value="CBS_dom_sf"/>
</dbReference>
<evidence type="ECO:0000256" key="4">
    <source>
        <dbReference type="ARBA" id="ARBA00022737"/>
    </source>
</evidence>
<dbReference type="RefSeq" id="WP_007571549.1">
    <property type="nucleotide sequence ID" value="NZ_AGUD01000045.1"/>
</dbReference>
<dbReference type="AlphaFoldDB" id="H0E2G3"/>
<protein>
    <recommendedName>
        <fullName evidence="14">Magnesium and cobalt efflux protein CorC</fullName>
    </recommendedName>
</protein>
<evidence type="ECO:0000256" key="7">
    <source>
        <dbReference type="PROSITE-ProRule" id="PRU00703"/>
    </source>
</evidence>
<keyword evidence="5 8" id="KW-1133">Transmembrane helix</keyword>
<keyword evidence="7" id="KW-0129">CBS domain</keyword>